<protein>
    <submittedName>
        <fullName evidence="1">Uncharacterized protein</fullName>
    </submittedName>
</protein>
<name>A0ABX9M5I7_9LEPT</name>
<proteinExistence type="predicted"/>
<gene>
    <name evidence="1" type="ORF">DLM77_10150</name>
</gene>
<dbReference type="EMBL" id="QHCR01000004">
    <property type="protein sequence ID" value="RHX80201.1"/>
    <property type="molecule type" value="Genomic_DNA"/>
</dbReference>
<comment type="caution">
    <text evidence="1">The sequence shown here is derived from an EMBL/GenBank/DDBJ whole genome shotgun (WGS) entry which is preliminary data.</text>
</comment>
<evidence type="ECO:0000313" key="1">
    <source>
        <dbReference type="EMBL" id="RHX80201.1"/>
    </source>
</evidence>
<organism evidence="1 2">
    <name type="scientific">Leptospira yasudae</name>
    <dbReference type="NCBI Taxonomy" id="2202201"/>
    <lineage>
        <taxon>Bacteria</taxon>
        <taxon>Pseudomonadati</taxon>
        <taxon>Spirochaetota</taxon>
        <taxon>Spirochaetia</taxon>
        <taxon>Leptospirales</taxon>
        <taxon>Leptospiraceae</taxon>
        <taxon>Leptospira</taxon>
    </lineage>
</organism>
<reference evidence="2" key="1">
    <citation type="submission" date="2018-05" db="EMBL/GenBank/DDBJ databases">
        <title>Leptospira yasudae sp. nov. and Leptospira stimsonii sp. nov., two pathogenic species of the genus Leptospira isolated from environmental sources.</title>
        <authorList>
            <person name="Casanovas-Massana A."/>
            <person name="Hamond C."/>
            <person name="Santos L.A."/>
            <person name="Hacker K.P."/>
            <person name="Balassiano I."/>
            <person name="Medeiros M.A."/>
            <person name="Reis M.G."/>
            <person name="Ko A.I."/>
            <person name="Wunder E.A."/>
        </authorList>
    </citation>
    <scope>NUCLEOTIDE SEQUENCE [LARGE SCALE GENOMIC DNA]</scope>
    <source>
        <strain evidence="2">B21</strain>
    </source>
</reference>
<keyword evidence="2" id="KW-1185">Reference proteome</keyword>
<sequence length="84" mass="9896">MIRSSFRVFRNREQIFDSIRNANGRTVIETIGKSSVDRSRNFVDSKFFRIRINATNSKTLRSLRETKREFGEFYDSSYANVSCD</sequence>
<reference evidence="1 2" key="2">
    <citation type="journal article" date="2020" name="Int. J. Syst. Evol. Microbiol.">
        <title>Leptospira yasudae sp. nov. and Leptospira stimsonii sp. nov., two new species of the pathogenic group isolated from environmental sources.</title>
        <authorList>
            <person name="Casanovas-Massana A."/>
            <person name="Hamond C."/>
            <person name="Santos L.A."/>
            <person name="de Oliveira D."/>
            <person name="Hacker K.P."/>
            <person name="Balassiano I."/>
            <person name="Costa F."/>
            <person name="Medeiros M.A."/>
            <person name="Reis M.G."/>
            <person name="Ko A.I."/>
            <person name="Wunder E.A."/>
        </authorList>
    </citation>
    <scope>NUCLEOTIDE SEQUENCE [LARGE SCALE GENOMIC DNA]</scope>
    <source>
        <strain evidence="1 2">B21</strain>
    </source>
</reference>
<evidence type="ECO:0000313" key="2">
    <source>
        <dbReference type="Proteomes" id="UP000285569"/>
    </source>
</evidence>
<accession>A0ABX9M5I7</accession>
<dbReference type="Proteomes" id="UP000285569">
    <property type="component" value="Unassembled WGS sequence"/>
</dbReference>